<protein>
    <submittedName>
        <fullName evidence="7">Cobalamin biosynthesis bifunctional protein CbiET</fullName>
    </submittedName>
</protein>
<comment type="pathway">
    <text evidence="1">Cofactor biosynthesis; adenosylcobalamin biosynthesis.</text>
</comment>
<gene>
    <name evidence="7" type="ORF">CGZ93_04595</name>
</gene>
<keyword evidence="2" id="KW-0169">Cobalamin biosynthesis</keyword>
<feature type="domain" description="Tetrapyrrole methylase" evidence="6">
    <location>
        <begin position="3"/>
        <end position="193"/>
    </location>
</feature>
<dbReference type="PIRSF" id="PIRSF036428">
    <property type="entry name" value="CobL"/>
    <property type="match status" value="1"/>
</dbReference>
<evidence type="ECO:0000256" key="1">
    <source>
        <dbReference type="ARBA" id="ARBA00004953"/>
    </source>
</evidence>
<dbReference type="Proteomes" id="UP000216311">
    <property type="component" value="Unassembled WGS sequence"/>
</dbReference>
<dbReference type="GO" id="GO:0032259">
    <property type="term" value="P:methylation"/>
    <property type="evidence" value="ECO:0007669"/>
    <property type="project" value="UniProtKB-KW"/>
</dbReference>
<dbReference type="Gene3D" id="3.40.50.150">
    <property type="entry name" value="Vaccinia Virus protein VP39"/>
    <property type="match status" value="1"/>
</dbReference>
<dbReference type="PANTHER" id="PTHR43182">
    <property type="entry name" value="COBALT-PRECORRIN-6B C(15)-METHYLTRANSFERASE (DECARBOXYLATING)"/>
    <property type="match status" value="1"/>
</dbReference>
<proteinExistence type="predicted"/>
<dbReference type="InterPro" id="IPR012818">
    <property type="entry name" value="CbiE"/>
</dbReference>
<evidence type="ECO:0000256" key="3">
    <source>
        <dbReference type="ARBA" id="ARBA00022603"/>
    </source>
</evidence>
<keyword evidence="5" id="KW-0949">S-adenosyl-L-methionine</keyword>
<keyword evidence="3" id="KW-0489">Methyltransferase</keyword>
<keyword evidence="8" id="KW-1185">Reference proteome</keyword>
<accession>A0A255HCS7</accession>
<dbReference type="UniPathway" id="UPA00148"/>
<dbReference type="GO" id="GO:0009236">
    <property type="term" value="P:cobalamin biosynthetic process"/>
    <property type="evidence" value="ECO:0007669"/>
    <property type="project" value="UniProtKB-UniPathway"/>
</dbReference>
<dbReference type="Gene3D" id="3.40.1010.10">
    <property type="entry name" value="Cobalt-precorrin-4 Transmethylase, Domain 1"/>
    <property type="match status" value="1"/>
</dbReference>
<evidence type="ECO:0000313" key="8">
    <source>
        <dbReference type="Proteomes" id="UP000216311"/>
    </source>
</evidence>
<sequence length="416" mass="44445">MIEVIGVGADGLAGLAPRLRERIASADVVIGSERLLAELAEPPSTSTDSPSTPTLERWPSPLRTGIGALLQRHAGRRIVALASGDPLQAGVATTLIKLLGEDKVYVHPAISSVTLARARMNWPAERTVVVRLASSDPKELTALRRQLYPGAQIVVLSADRSSPAAVAEELMRSGFQFTQMVVFGDLGTPHESRQDTSAECFRLDEEVPRLHLICLHVIGPGTPANSLAPGLPDDCYRHDGQLTKRHVRATALAMLEPTPGQLLWDLGAGAGSIAIEWARSHPDCQAVAVERDPVRAAQIAVNAEQLGATGVRVVTGDSAAVLDDLPDPIAIFIGGGATPELISACWQRIGQGCRMVVHSVTLEGESLLTACQREFGGELFEIQVSRAEPLGGLSGWKPARAIRQWVVRIPLEEYDA</sequence>
<dbReference type="InterPro" id="IPR014777">
    <property type="entry name" value="4pyrrole_Mease_sub1"/>
</dbReference>
<dbReference type="GO" id="GO:0008276">
    <property type="term" value="F:protein methyltransferase activity"/>
    <property type="evidence" value="ECO:0007669"/>
    <property type="project" value="InterPro"/>
</dbReference>
<evidence type="ECO:0000259" key="6">
    <source>
        <dbReference type="Pfam" id="PF00590"/>
    </source>
</evidence>
<dbReference type="OrthoDB" id="9787825at2"/>
<dbReference type="NCBIfam" id="TIGR02469">
    <property type="entry name" value="CbiT"/>
    <property type="match status" value="1"/>
</dbReference>
<name>A0A255HCS7_9ACTN</name>
<dbReference type="NCBIfam" id="TIGR02467">
    <property type="entry name" value="CbiE"/>
    <property type="match status" value="1"/>
</dbReference>
<comment type="caution">
    <text evidence="7">The sequence shown here is derived from an EMBL/GenBank/DDBJ whole genome shotgun (WGS) entry which is preliminary data.</text>
</comment>
<evidence type="ECO:0000256" key="2">
    <source>
        <dbReference type="ARBA" id="ARBA00022573"/>
    </source>
</evidence>
<keyword evidence="4" id="KW-0808">Transferase</keyword>
<dbReference type="EMBL" id="NMVQ01000005">
    <property type="protein sequence ID" value="OYO24104.1"/>
    <property type="molecule type" value="Genomic_DNA"/>
</dbReference>
<dbReference type="InterPro" id="IPR006365">
    <property type="entry name" value="Cbl_synth_CobL"/>
</dbReference>
<dbReference type="InterPro" id="IPR035996">
    <property type="entry name" value="4pyrrol_Methylase_sf"/>
</dbReference>
<dbReference type="SUPFAM" id="SSF53335">
    <property type="entry name" value="S-adenosyl-L-methionine-dependent methyltransferases"/>
    <property type="match status" value="1"/>
</dbReference>
<evidence type="ECO:0000313" key="7">
    <source>
        <dbReference type="EMBL" id="OYO24104.1"/>
    </source>
</evidence>
<reference evidence="7 8" key="1">
    <citation type="submission" date="2017-07" db="EMBL/GenBank/DDBJ databases">
        <title>Draft whole genome sequences of clinical Proprionibacteriaceae strains.</title>
        <authorList>
            <person name="Bernier A.-M."/>
            <person name="Bernard K."/>
            <person name="Domingo M.-C."/>
        </authorList>
    </citation>
    <scope>NUCLEOTIDE SEQUENCE [LARGE SCALE GENOMIC DNA]</scope>
    <source>
        <strain evidence="7 8">NML 130396</strain>
    </source>
</reference>
<dbReference type="Pfam" id="PF00590">
    <property type="entry name" value="TP_methylase"/>
    <property type="match status" value="1"/>
</dbReference>
<dbReference type="InterPro" id="IPR050714">
    <property type="entry name" value="Cobalamin_biosynth_MTase"/>
</dbReference>
<dbReference type="CDD" id="cd11644">
    <property type="entry name" value="Precorrin-6Y-MT"/>
    <property type="match status" value="1"/>
</dbReference>
<dbReference type="PANTHER" id="PTHR43182:SF1">
    <property type="entry name" value="COBALT-PRECORRIN-7 C(5)-METHYLTRANSFERASE"/>
    <property type="match status" value="1"/>
</dbReference>
<evidence type="ECO:0000256" key="5">
    <source>
        <dbReference type="ARBA" id="ARBA00022691"/>
    </source>
</evidence>
<dbReference type="AlphaFoldDB" id="A0A255HCS7"/>
<dbReference type="InterPro" id="IPR014008">
    <property type="entry name" value="Cbl_synth_MTase_CbiT"/>
</dbReference>
<dbReference type="InterPro" id="IPR000878">
    <property type="entry name" value="4pyrrol_Mease"/>
</dbReference>
<dbReference type="SUPFAM" id="SSF53790">
    <property type="entry name" value="Tetrapyrrole methylase"/>
    <property type="match status" value="1"/>
</dbReference>
<dbReference type="CDD" id="cd02440">
    <property type="entry name" value="AdoMet_MTases"/>
    <property type="match status" value="1"/>
</dbReference>
<evidence type="ECO:0000256" key="4">
    <source>
        <dbReference type="ARBA" id="ARBA00022679"/>
    </source>
</evidence>
<organism evidence="7 8">
    <name type="scientific">Enemella dayhoffiae</name>
    <dbReference type="NCBI Taxonomy" id="2016507"/>
    <lineage>
        <taxon>Bacteria</taxon>
        <taxon>Bacillati</taxon>
        <taxon>Actinomycetota</taxon>
        <taxon>Actinomycetes</taxon>
        <taxon>Propionibacteriales</taxon>
        <taxon>Propionibacteriaceae</taxon>
        <taxon>Enemella</taxon>
    </lineage>
</organism>
<dbReference type="InterPro" id="IPR029063">
    <property type="entry name" value="SAM-dependent_MTases_sf"/>
</dbReference>
<dbReference type="RefSeq" id="WP_094362984.1">
    <property type="nucleotide sequence ID" value="NZ_NMVQ01000005.1"/>
</dbReference>